<keyword evidence="1" id="KW-0805">Transcription regulation</keyword>
<dbReference type="EMBL" id="JAMQOT010000017">
    <property type="protein sequence ID" value="MDF9748484.1"/>
    <property type="molecule type" value="Genomic_DNA"/>
</dbReference>
<proteinExistence type="predicted"/>
<feature type="domain" description="Bacterioopsin transcriptional activator GAF and HTH associated" evidence="4">
    <location>
        <begin position="37"/>
        <end position="159"/>
    </location>
</feature>
<dbReference type="Pfam" id="PF15915">
    <property type="entry name" value="BAT"/>
    <property type="match status" value="1"/>
</dbReference>
<dbReference type="RefSeq" id="WP_277525259.1">
    <property type="nucleotide sequence ID" value="NZ_JAMQOT010000017.1"/>
</dbReference>
<dbReference type="InterPro" id="IPR031803">
    <property type="entry name" value="BAT_GAF/HTH-assoc"/>
</dbReference>
<evidence type="ECO:0000313" key="5">
    <source>
        <dbReference type="EMBL" id="MDF9748484.1"/>
    </source>
</evidence>
<evidence type="ECO:0000259" key="3">
    <source>
        <dbReference type="Pfam" id="PF04967"/>
    </source>
</evidence>
<name>A0A9Q4Q2M4_9EURY</name>
<dbReference type="InterPro" id="IPR036388">
    <property type="entry name" value="WH-like_DNA-bd_sf"/>
</dbReference>
<dbReference type="PANTHER" id="PTHR34236">
    <property type="entry name" value="DIMETHYL SULFOXIDE REDUCTASE TRANSCRIPTIONAL ACTIVATOR"/>
    <property type="match status" value="1"/>
</dbReference>
<comment type="caution">
    <text evidence="5">The sequence shown here is derived from an EMBL/GenBank/DDBJ whole genome shotgun (WGS) entry which is preliminary data.</text>
</comment>
<evidence type="ECO:0000259" key="4">
    <source>
        <dbReference type="Pfam" id="PF15915"/>
    </source>
</evidence>
<keyword evidence="2" id="KW-0804">Transcription</keyword>
<gene>
    <name evidence="5" type="ORF">NDI89_23245</name>
</gene>
<evidence type="ECO:0000256" key="1">
    <source>
        <dbReference type="ARBA" id="ARBA00023015"/>
    </source>
</evidence>
<dbReference type="AlphaFoldDB" id="A0A9Q4Q2M4"/>
<dbReference type="InterPro" id="IPR036390">
    <property type="entry name" value="WH_DNA-bd_sf"/>
</dbReference>
<dbReference type="Gene3D" id="1.10.10.10">
    <property type="entry name" value="Winged helix-like DNA-binding domain superfamily/Winged helix DNA-binding domain"/>
    <property type="match status" value="1"/>
</dbReference>
<feature type="domain" description="HTH bat-type" evidence="3">
    <location>
        <begin position="168"/>
        <end position="219"/>
    </location>
</feature>
<keyword evidence="6" id="KW-1185">Reference proteome</keyword>
<organism evidence="5 6">
    <name type="scientific">Natrinema salsiterrestre</name>
    <dbReference type="NCBI Taxonomy" id="2950540"/>
    <lineage>
        <taxon>Archaea</taxon>
        <taxon>Methanobacteriati</taxon>
        <taxon>Methanobacteriota</taxon>
        <taxon>Stenosarchaea group</taxon>
        <taxon>Halobacteria</taxon>
        <taxon>Halobacteriales</taxon>
        <taxon>Natrialbaceae</taxon>
        <taxon>Natrinema</taxon>
    </lineage>
</organism>
<dbReference type="Pfam" id="PF04967">
    <property type="entry name" value="HTH_10"/>
    <property type="match status" value="1"/>
</dbReference>
<dbReference type="PANTHER" id="PTHR34236:SF1">
    <property type="entry name" value="DIMETHYL SULFOXIDE REDUCTASE TRANSCRIPTIONAL ACTIVATOR"/>
    <property type="match status" value="1"/>
</dbReference>
<dbReference type="InterPro" id="IPR007050">
    <property type="entry name" value="HTH_bacterioopsin"/>
</dbReference>
<evidence type="ECO:0000313" key="6">
    <source>
        <dbReference type="Proteomes" id="UP001154061"/>
    </source>
</evidence>
<reference evidence="5" key="1">
    <citation type="submission" date="2022-06" db="EMBL/GenBank/DDBJ databases">
        <title>Natrinema sp. a new haloarchaeum isolate from saline soil.</title>
        <authorList>
            <person name="Strakova D."/>
            <person name="Galisteo C."/>
            <person name="Sanchez-Porro C."/>
            <person name="Ventosa A."/>
        </authorList>
    </citation>
    <scope>NUCLEOTIDE SEQUENCE</scope>
    <source>
        <strain evidence="5">S1CR25-10</strain>
    </source>
</reference>
<dbReference type="SUPFAM" id="SSF46785">
    <property type="entry name" value="Winged helix' DNA-binding domain"/>
    <property type="match status" value="1"/>
</dbReference>
<dbReference type="Proteomes" id="UP001154061">
    <property type="component" value="Unassembled WGS sequence"/>
</dbReference>
<protein>
    <submittedName>
        <fullName evidence="5">Helix-turn-helix domain-containing protein</fullName>
    </submittedName>
</protein>
<evidence type="ECO:0000256" key="2">
    <source>
        <dbReference type="ARBA" id="ARBA00023163"/>
    </source>
</evidence>
<accession>A0A9Q4Q2M4</accession>
<sequence length="232" mass="26981">MRFVQKWDMSYIAEFHIVAPLVQKEFKAVPEMVYRNEELHLTQDGEGIRVLWASGDDFEAFESALEANATIKEYTCLTEIDGRRLYRITHHEKSVAELLYSQATEADIVFLDITTTREGSYFRVRAPTVEALQDFREICQEHEIPFDLQRLYREDRSSSDDPTRPFELTPAQHEVLIRAHERGYFHQPRNITLEELAEEFEVSSSALGRRMRRALDALIDQALRSGPEGVDK</sequence>